<dbReference type="GO" id="GO:0003677">
    <property type="term" value="F:DNA binding"/>
    <property type="evidence" value="ECO:0007669"/>
    <property type="project" value="UniProtKB-KW"/>
</dbReference>
<dbReference type="OrthoDB" id="1493636at2"/>
<keyword evidence="1" id="KW-0238">DNA-binding</keyword>
<dbReference type="AlphaFoldDB" id="A0A5C6RJ22"/>
<feature type="domain" description="Tyr recombinase" evidence="3">
    <location>
        <begin position="230"/>
        <end position="422"/>
    </location>
</feature>
<dbReference type="RefSeq" id="WP_147168322.1">
    <property type="nucleotide sequence ID" value="NZ_VOOR01000032.1"/>
</dbReference>
<dbReference type="Gene3D" id="1.10.443.10">
    <property type="entry name" value="Intergrase catalytic core"/>
    <property type="match status" value="1"/>
</dbReference>
<dbReference type="PROSITE" id="PS51898">
    <property type="entry name" value="TYR_RECOMBINASE"/>
    <property type="match status" value="1"/>
</dbReference>
<comment type="caution">
    <text evidence="4">The sequence shown here is derived from an EMBL/GenBank/DDBJ whole genome shotgun (WGS) entry which is preliminary data.</text>
</comment>
<dbReference type="InterPro" id="IPR010998">
    <property type="entry name" value="Integrase_recombinase_N"/>
</dbReference>
<accession>A0A5C6RJ22</accession>
<organism evidence="4 5">
    <name type="scientific">Phaeodactylibacter luteus</name>
    <dbReference type="NCBI Taxonomy" id="1564516"/>
    <lineage>
        <taxon>Bacteria</taxon>
        <taxon>Pseudomonadati</taxon>
        <taxon>Bacteroidota</taxon>
        <taxon>Saprospiria</taxon>
        <taxon>Saprospirales</taxon>
        <taxon>Haliscomenobacteraceae</taxon>
        <taxon>Phaeodactylibacter</taxon>
    </lineage>
</organism>
<dbReference type="InterPro" id="IPR011010">
    <property type="entry name" value="DNA_brk_join_enz"/>
</dbReference>
<dbReference type="GO" id="GO:0006310">
    <property type="term" value="P:DNA recombination"/>
    <property type="evidence" value="ECO:0007669"/>
    <property type="project" value="UniProtKB-KW"/>
</dbReference>
<dbReference type="InterPro" id="IPR002104">
    <property type="entry name" value="Integrase_catalytic"/>
</dbReference>
<evidence type="ECO:0000259" key="3">
    <source>
        <dbReference type="PROSITE" id="PS51898"/>
    </source>
</evidence>
<dbReference type="InterPro" id="IPR013762">
    <property type="entry name" value="Integrase-like_cat_sf"/>
</dbReference>
<evidence type="ECO:0000256" key="2">
    <source>
        <dbReference type="ARBA" id="ARBA00023172"/>
    </source>
</evidence>
<dbReference type="GO" id="GO:0015074">
    <property type="term" value="P:DNA integration"/>
    <property type="evidence" value="ECO:0007669"/>
    <property type="project" value="InterPro"/>
</dbReference>
<gene>
    <name evidence="4" type="ORF">FRY97_14735</name>
</gene>
<reference evidence="4 5" key="1">
    <citation type="submission" date="2019-08" db="EMBL/GenBank/DDBJ databases">
        <title>Genome of Phaeodactylibacter luteus.</title>
        <authorList>
            <person name="Bowman J.P."/>
        </authorList>
    </citation>
    <scope>NUCLEOTIDE SEQUENCE [LARGE SCALE GENOMIC DNA]</scope>
    <source>
        <strain evidence="4 5">KCTC 42180</strain>
    </source>
</reference>
<evidence type="ECO:0000256" key="1">
    <source>
        <dbReference type="ARBA" id="ARBA00023125"/>
    </source>
</evidence>
<name>A0A5C6RJ22_9BACT</name>
<proteinExistence type="predicted"/>
<keyword evidence="2" id="KW-0233">DNA recombination</keyword>
<dbReference type="Gene3D" id="1.10.150.130">
    <property type="match status" value="1"/>
</dbReference>
<keyword evidence="5" id="KW-1185">Reference proteome</keyword>
<dbReference type="SUPFAM" id="SSF56349">
    <property type="entry name" value="DNA breaking-rejoining enzymes"/>
    <property type="match status" value="1"/>
</dbReference>
<dbReference type="Proteomes" id="UP000321580">
    <property type="component" value="Unassembled WGS sequence"/>
</dbReference>
<protein>
    <submittedName>
        <fullName evidence="4">Tyrosine-type recombinase/integrase</fullName>
    </submittedName>
</protein>
<sequence length="444" mass="50774">MGKLPKPRFNLKAPNADSETLIFLVLRYKGKRLQYSTGLNIHPQDWDGRAQRPFARERRNDLFVIKRKLDDLATYCMDIFIASEYGRISLEAFKEELDIKIGKTETPEQEEGDSDDRIPFLKFLDLEIAEMKAAKMKRGSWKVFETHAGRIKKFAAEVYGTRGFTYEDVDWNLRLKLIDWLAKQNTQLAYGNKTLKVLRQFLERARRKKLHSHTDYLGEGWVVSRKKAEGQLVTLSNDELGILAEMKLAGFLAKVRDICLIGAGTGQRWSDFSRYSQDHFYRTLKGATILSVISTKTDTPVKVPVNLFPWLLSVLERNDYATPKMSMQKFNDGLKQLCKLAGFDERLLIVEQYIGRKATVTKSFAHKYELVSSHICRRSFATNLYRMGYSLAQIMPMTGHATESQLRQYIGIDGEMNAEEIALNIMAQQSRQPDGGAKAKALGA</sequence>
<dbReference type="EMBL" id="VOOR01000032">
    <property type="protein sequence ID" value="TXB62301.1"/>
    <property type="molecule type" value="Genomic_DNA"/>
</dbReference>
<evidence type="ECO:0000313" key="5">
    <source>
        <dbReference type="Proteomes" id="UP000321580"/>
    </source>
</evidence>
<evidence type="ECO:0000313" key="4">
    <source>
        <dbReference type="EMBL" id="TXB62301.1"/>
    </source>
</evidence>